<dbReference type="Proteomes" id="UP000678499">
    <property type="component" value="Unassembled WGS sequence"/>
</dbReference>
<name>A0A7R9GKQ6_9CRUS</name>
<protein>
    <submittedName>
        <fullName evidence="1">Uncharacterized protein</fullName>
    </submittedName>
</protein>
<accession>A0A7R9GKQ6</accession>
<evidence type="ECO:0000313" key="1">
    <source>
        <dbReference type="EMBL" id="CAD7284730.1"/>
    </source>
</evidence>
<proteinExistence type="predicted"/>
<reference evidence="1" key="1">
    <citation type="submission" date="2020-11" db="EMBL/GenBank/DDBJ databases">
        <authorList>
            <person name="Tran Van P."/>
        </authorList>
    </citation>
    <scope>NUCLEOTIDE SEQUENCE</scope>
</reference>
<dbReference type="OrthoDB" id="422364at2759"/>
<dbReference type="EMBL" id="CAJPEX010009501">
    <property type="protein sequence ID" value="CAG0924882.1"/>
    <property type="molecule type" value="Genomic_DNA"/>
</dbReference>
<evidence type="ECO:0000313" key="2">
    <source>
        <dbReference type="Proteomes" id="UP000678499"/>
    </source>
</evidence>
<organism evidence="1">
    <name type="scientific">Notodromas monacha</name>
    <dbReference type="NCBI Taxonomy" id="399045"/>
    <lineage>
        <taxon>Eukaryota</taxon>
        <taxon>Metazoa</taxon>
        <taxon>Ecdysozoa</taxon>
        <taxon>Arthropoda</taxon>
        <taxon>Crustacea</taxon>
        <taxon>Oligostraca</taxon>
        <taxon>Ostracoda</taxon>
        <taxon>Podocopa</taxon>
        <taxon>Podocopida</taxon>
        <taxon>Cypridocopina</taxon>
        <taxon>Cypridoidea</taxon>
        <taxon>Cyprididae</taxon>
        <taxon>Notodromas</taxon>
    </lineage>
</organism>
<gene>
    <name evidence="1" type="ORF">NMOB1V02_LOCUS12334</name>
</gene>
<dbReference type="AlphaFoldDB" id="A0A7R9GKQ6"/>
<dbReference type="EMBL" id="OA891538">
    <property type="protein sequence ID" value="CAD7284730.1"/>
    <property type="molecule type" value="Genomic_DNA"/>
</dbReference>
<keyword evidence="2" id="KW-1185">Reference proteome</keyword>
<sequence length="401" mass="45756">MDMVEVVPDPSLFAEAIGGTLQYIVRAISFIPRISASMNITVENSTVPFSEAMKSDQDLYILQGDIVTSLSLMEEEMDDAVRKWTEPFAHILSCHDWKKFVLEYLRASPSIQALIGDVSRYHDQWKVLDGTDPMVTVLPFLTLDFGPLKKFLLTVVDDLRVGLCDQLHGLAFERMAIAKAIDKQQSGGENIRGYVYMSLPEIPQRPKHPRDENRILLPWLSTLSDPNRRRIYEEAVNEKDWRKRCKVDYINVDEINDSFGHLYRPSNQSCILDLSREDFSDTFFQCMDWNPVKTEYCGFTMSSDGICMREVGIEESIPSFVCLTILDGCVPINWISTDAKYVLWPSPEAVVTCAVTGKEVLWNSLKPVSERRLTAFPIADPLQMVEYRIGNIWCSGRIEVK</sequence>